<name>A0A409YD35_9AGAR</name>
<dbReference type="AlphaFoldDB" id="A0A409YD35"/>
<protein>
    <submittedName>
        <fullName evidence="2">Uncharacterized protein</fullName>
    </submittedName>
</protein>
<proteinExistence type="predicted"/>
<dbReference type="EMBL" id="NHTK01001284">
    <property type="protein sequence ID" value="PPR00929.1"/>
    <property type="molecule type" value="Genomic_DNA"/>
</dbReference>
<dbReference type="Proteomes" id="UP000284842">
    <property type="component" value="Unassembled WGS sequence"/>
</dbReference>
<dbReference type="OrthoDB" id="8954335at2759"/>
<evidence type="ECO:0000313" key="2">
    <source>
        <dbReference type="EMBL" id="PPR00929.1"/>
    </source>
</evidence>
<evidence type="ECO:0000313" key="3">
    <source>
        <dbReference type="Proteomes" id="UP000284842"/>
    </source>
</evidence>
<organism evidence="2 3">
    <name type="scientific">Panaeolus cyanescens</name>
    <dbReference type="NCBI Taxonomy" id="181874"/>
    <lineage>
        <taxon>Eukaryota</taxon>
        <taxon>Fungi</taxon>
        <taxon>Dikarya</taxon>
        <taxon>Basidiomycota</taxon>
        <taxon>Agaricomycotina</taxon>
        <taxon>Agaricomycetes</taxon>
        <taxon>Agaricomycetidae</taxon>
        <taxon>Agaricales</taxon>
        <taxon>Agaricineae</taxon>
        <taxon>Galeropsidaceae</taxon>
        <taxon>Panaeolus</taxon>
    </lineage>
</organism>
<dbReference type="InterPro" id="IPR027417">
    <property type="entry name" value="P-loop_NTPase"/>
</dbReference>
<dbReference type="InParanoid" id="A0A409YD35"/>
<accession>A0A409YD35</accession>
<evidence type="ECO:0000256" key="1">
    <source>
        <dbReference type="SAM" id="MobiDB-lite"/>
    </source>
</evidence>
<keyword evidence="3" id="KW-1185">Reference proteome</keyword>
<dbReference type="SUPFAM" id="SSF52540">
    <property type="entry name" value="P-loop containing nucleoside triphosphate hydrolases"/>
    <property type="match status" value="1"/>
</dbReference>
<dbReference type="Gene3D" id="3.40.50.300">
    <property type="entry name" value="P-loop containing nucleotide triphosphate hydrolases"/>
    <property type="match status" value="1"/>
</dbReference>
<gene>
    <name evidence="2" type="ORF">CVT24_000249</name>
</gene>
<comment type="caution">
    <text evidence="2">The sequence shown here is derived from an EMBL/GenBank/DDBJ whole genome shotgun (WGS) entry which is preliminary data.</text>
</comment>
<sequence>MSHRKLTCELVTTGTVGVRYWSDKEEYPFIILLAGPTGSGKSSFIEALANDKSLGISKDQLEGFTQTVTAYLVENMVIRGGGGDSDVFSVCLLDLPGFSDVKISEMEIIEQVKTWLDEPGFLLTVQVILYFCPINATRIPGTQRRTIDMLKSLIRTPQSDNGGSLTIVTTMWDQVCNKQLQQRADDNFAYIRENLFKDMIEGGTGLTAFTNKQKSALSILHSCVKHSGNAEWSAAMTTFLSKNTLRLTPHGQELYSNLLGRIEEAWRRKHSLELELADAATCVTQAPELIAVLEGELQETIQILDKFALQLAEFGTAPDGVPSLQDDLAEYVMQKYGRQQKYAAALVPLEDWWEKMRWMEDLLEETHASTDPKWKAEIEDGLQEAMHELSKLAKRLVDLGQPPDGMSGPQGELAAYIEREPWLENSQNATSASGIMPQPTPVEPVACGKGGSTVDGDIDANLHFGAEPQGHIFISESEVFPNLNAHRRHPHEHNIATSTMSSRLQPPQAQLSTRQSVSVATTGTSRPKTSLYSRVFRRVMFWRK</sequence>
<reference evidence="2 3" key="1">
    <citation type="journal article" date="2018" name="Evol. Lett.">
        <title>Horizontal gene cluster transfer increased hallucinogenic mushroom diversity.</title>
        <authorList>
            <person name="Reynolds H.T."/>
            <person name="Vijayakumar V."/>
            <person name="Gluck-Thaler E."/>
            <person name="Korotkin H.B."/>
            <person name="Matheny P.B."/>
            <person name="Slot J.C."/>
        </authorList>
    </citation>
    <scope>NUCLEOTIDE SEQUENCE [LARGE SCALE GENOMIC DNA]</scope>
    <source>
        <strain evidence="2 3">2629</strain>
    </source>
</reference>
<feature type="region of interest" description="Disordered" evidence="1">
    <location>
        <begin position="497"/>
        <end position="524"/>
    </location>
</feature>